<dbReference type="EMBL" id="ATCN01000765">
    <property type="protein sequence ID" value="EPR78468.1"/>
    <property type="molecule type" value="Genomic_DNA"/>
</dbReference>
<protein>
    <submittedName>
        <fullName evidence="1">Uncharacterized protein</fullName>
    </submittedName>
</protein>
<dbReference type="AlphaFoldDB" id="S7XR77"/>
<dbReference type="InParanoid" id="S7XR77"/>
<evidence type="ECO:0000313" key="2">
    <source>
        <dbReference type="Proteomes" id="UP000014978"/>
    </source>
</evidence>
<keyword evidence="2" id="KW-1185">Reference proteome</keyword>
<dbReference type="VEuPathDB" id="MicrosporidiaDB:SLOPH_2579"/>
<name>S7XR77_SPRLO</name>
<gene>
    <name evidence="1" type="ORF">SLOPH_2579</name>
</gene>
<feature type="non-terminal residue" evidence="1">
    <location>
        <position position="1"/>
    </location>
</feature>
<comment type="caution">
    <text evidence="1">The sequence shown here is derived from an EMBL/GenBank/DDBJ whole genome shotgun (WGS) entry which is preliminary data.</text>
</comment>
<organism evidence="1 2">
    <name type="scientific">Spraguea lophii (strain 42_110)</name>
    <name type="common">Microsporidian parasite</name>
    <dbReference type="NCBI Taxonomy" id="1358809"/>
    <lineage>
        <taxon>Eukaryota</taxon>
        <taxon>Fungi</taxon>
        <taxon>Fungi incertae sedis</taxon>
        <taxon>Microsporidia</taxon>
        <taxon>Spragueidae</taxon>
        <taxon>Spraguea</taxon>
    </lineage>
</organism>
<reference evidence="2" key="1">
    <citation type="journal article" date="2013" name="PLoS Genet.">
        <title>The genome of Spraguea lophii and the basis of host-microsporidian interactions.</title>
        <authorList>
            <person name="Campbell S.E."/>
            <person name="Williams T.A."/>
            <person name="Yousuf A."/>
            <person name="Soanes D.M."/>
            <person name="Paszkiewicz K.H."/>
            <person name="Williams B.A.P."/>
        </authorList>
    </citation>
    <scope>NUCLEOTIDE SEQUENCE [LARGE SCALE GENOMIC DNA]</scope>
    <source>
        <strain evidence="2">42_110</strain>
    </source>
</reference>
<accession>S7XR77</accession>
<dbReference type="Proteomes" id="UP000014978">
    <property type="component" value="Unassembled WGS sequence"/>
</dbReference>
<evidence type="ECO:0000313" key="1">
    <source>
        <dbReference type="EMBL" id="EPR78468.1"/>
    </source>
</evidence>
<sequence>IRLCKTNKPPKHKKTREEIEEMLQNIFNCITYKREEKLNFLLRRIKIYYCYEDNPELIQDSLIDCQKRNSIIDHFEAIVITMTEMLPEKQDDVEETLVRLLDQLNFNHNTTTDNVSCLDGQEEAFIATYIFLKQGNDCSSAEEKIIEIITNLKFEILKNITTGKGEKEEAETFLNWRNILADELGFEKTIIYMVICL</sequence>
<proteinExistence type="predicted"/>
<dbReference type="HOGENOM" id="CLU_1291757_0_0_1"/>